<evidence type="ECO:0000313" key="5">
    <source>
        <dbReference type="Proteomes" id="UP000838756"/>
    </source>
</evidence>
<feature type="region of interest" description="Disordered" evidence="3">
    <location>
        <begin position="84"/>
        <end position="106"/>
    </location>
</feature>
<comment type="similarity">
    <text evidence="1">Belongs to the cation diffusion facilitator (CDF) transporter (TC 2.A.4) family. SLC30A subfamily.</text>
</comment>
<dbReference type="Proteomes" id="UP000838756">
    <property type="component" value="Unassembled WGS sequence"/>
</dbReference>
<keyword evidence="5" id="KW-1185">Reference proteome</keyword>
<evidence type="ECO:0000256" key="3">
    <source>
        <dbReference type="SAM" id="MobiDB-lite"/>
    </source>
</evidence>
<keyword evidence="2" id="KW-0862">Zinc</keyword>
<dbReference type="GO" id="GO:0006882">
    <property type="term" value="P:intracellular zinc ion homeostasis"/>
    <property type="evidence" value="ECO:0007669"/>
    <property type="project" value="TreeGrafter"/>
</dbReference>
<comment type="caution">
    <text evidence="4">The sequence shown here is derived from an EMBL/GenBank/DDBJ whole genome shotgun (WGS) entry which is preliminary data.</text>
</comment>
<organism evidence="4 5">
    <name type="scientific">Pararge aegeria aegeria</name>
    <dbReference type="NCBI Taxonomy" id="348720"/>
    <lineage>
        <taxon>Eukaryota</taxon>
        <taxon>Metazoa</taxon>
        <taxon>Ecdysozoa</taxon>
        <taxon>Arthropoda</taxon>
        <taxon>Hexapoda</taxon>
        <taxon>Insecta</taxon>
        <taxon>Pterygota</taxon>
        <taxon>Neoptera</taxon>
        <taxon>Endopterygota</taxon>
        <taxon>Lepidoptera</taxon>
        <taxon>Glossata</taxon>
        <taxon>Ditrysia</taxon>
        <taxon>Papilionoidea</taxon>
        <taxon>Nymphalidae</taxon>
        <taxon>Satyrinae</taxon>
        <taxon>Satyrini</taxon>
        <taxon>Parargina</taxon>
        <taxon>Pararge</taxon>
    </lineage>
</organism>
<name>A0A8S4RD36_9NEOP</name>
<dbReference type="AlphaFoldDB" id="A0A8S4RD36"/>
<dbReference type="EMBL" id="CAKXAJ010025067">
    <property type="protein sequence ID" value="CAH2234556.1"/>
    <property type="molecule type" value="Genomic_DNA"/>
</dbReference>
<proteinExistence type="inferred from homology"/>
<evidence type="ECO:0000256" key="1">
    <source>
        <dbReference type="ARBA" id="ARBA00008873"/>
    </source>
</evidence>
<dbReference type="PANTHER" id="PTHR45820:SF4">
    <property type="entry name" value="ZINC TRANSPORTER 63C, ISOFORM F"/>
    <property type="match status" value="1"/>
</dbReference>
<dbReference type="GO" id="GO:0016020">
    <property type="term" value="C:membrane"/>
    <property type="evidence" value="ECO:0007669"/>
    <property type="project" value="TreeGrafter"/>
</dbReference>
<dbReference type="PANTHER" id="PTHR45820">
    <property type="entry name" value="FI23527P1"/>
    <property type="match status" value="1"/>
</dbReference>
<dbReference type="GO" id="GO:0010312">
    <property type="term" value="P:detoxification of zinc ion"/>
    <property type="evidence" value="ECO:0007669"/>
    <property type="project" value="TreeGrafter"/>
</dbReference>
<evidence type="ECO:0000313" key="4">
    <source>
        <dbReference type="EMBL" id="CAH2234556.1"/>
    </source>
</evidence>
<sequence length="129" mass="14043">MKIAEKVKEFFHNEGIHSTTIQPEFVELPLDGNEIISGASAEAPCALHCPPNDLCHNATCCGPNQQKQNTPSPAVTPYLCRQRNMGSRSESMQSNVNTNSQGNPTMRNLDALECGSLLPSPMMDSRLTV</sequence>
<dbReference type="OrthoDB" id="29444at2759"/>
<gene>
    <name evidence="4" type="primary">jg9176</name>
    <name evidence="4" type="ORF">PAEG_LOCUS12377</name>
</gene>
<reference evidence="4" key="1">
    <citation type="submission" date="2022-03" db="EMBL/GenBank/DDBJ databases">
        <authorList>
            <person name="Lindestad O."/>
        </authorList>
    </citation>
    <scope>NUCLEOTIDE SEQUENCE</scope>
</reference>
<evidence type="ECO:0000256" key="2">
    <source>
        <dbReference type="ARBA" id="ARBA00022833"/>
    </source>
</evidence>
<accession>A0A8S4RD36</accession>
<protein>
    <submittedName>
        <fullName evidence="4">Jg9176 protein</fullName>
    </submittedName>
</protein>
<dbReference type="GO" id="GO:0005385">
    <property type="term" value="F:zinc ion transmembrane transporter activity"/>
    <property type="evidence" value="ECO:0007669"/>
    <property type="project" value="TreeGrafter"/>
</dbReference>